<feature type="region of interest" description="Disordered" evidence="1">
    <location>
        <begin position="509"/>
        <end position="651"/>
    </location>
</feature>
<protein>
    <submittedName>
        <fullName evidence="2">Uncharacterized protein</fullName>
    </submittedName>
</protein>
<sequence>MPPIVAGSAPPDKIRNLASILPKLALGDDVPTHLRPLKTLATPALIAKEVSLPGGQAASPILLLRGVVGVKASQDHPEIGRLAHTLDKTLTSIYALPLHERSLKNDEIVFLQKAFHECIKANLFKFDDLKGMMSKYAVAAHEHAVLDAHKDLRHAIKKEDKKEEKHRDQEHAVAQHVRALGAVEPEIEPIVYTKAEQMAGAVLSLLNVYLRRKRYAPYYSAILPAQSVNDIGKYDGKRASYVIKPGHEKDVLATLKEITAANGMGSLTKVLLVEIVSSIGRTKEQVTAAAAAKKKLSPLDKLARDYIEVAAGHVSKVLHVKLLSVQSAPLLYNYHKGMIKKAFADANGETLKRRKKEGAGEPFSTAEFAAIVKGLETLTKSSQEEQEGARASTLAAAVNVVSKYERSAFQCLMYTYRHASTLAVALVKLGLKDSHILAVFPPHRADMVKEAIKSHKEKSKGKQRAIDPADKALEKNDDLDELMLAGIVKVEDINDSDLIDAVVWETTVKDEEEQREQGSGQKANKSGGTNSASTSSAPKSLQPQQKTAVREKDYKSGGSASTSTSTASTKAKPVNSTPVSASSLQTKTAHASQSTVSSVPKGLKRKPDESAASGNVTSQREGSPVPKKAKVDKAKVDNDKKPHKKQADIASLLMGMRPISKIKKHSSTLSNLPVREGSLFAAETSAWIKKPFTLDHSDFTKGYNSRRLRASAQHKYDLVNGRYVLKPSFSSGAEADDYDHGDASMDDDCVVVEDDDCIVVERATGGRVEQGGQSGKDATEG</sequence>
<evidence type="ECO:0000313" key="2">
    <source>
        <dbReference type="EMBL" id="KPV77027.1"/>
    </source>
</evidence>
<evidence type="ECO:0000256" key="1">
    <source>
        <dbReference type="SAM" id="MobiDB-lite"/>
    </source>
</evidence>
<feature type="compositionally biased region" description="Polar residues" evidence="1">
    <location>
        <begin position="538"/>
        <end position="547"/>
    </location>
</feature>
<feature type="compositionally biased region" description="Basic and acidic residues" evidence="1">
    <location>
        <begin position="629"/>
        <end position="640"/>
    </location>
</feature>
<dbReference type="RefSeq" id="XP_018273076.1">
    <property type="nucleotide sequence ID" value="XM_018416117.1"/>
</dbReference>
<feature type="compositionally biased region" description="Low complexity" evidence="1">
    <location>
        <begin position="556"/>
        <end position="572"/>
    </location>
</feature>
<organism evidence="2 3">
    <name type="scientific">Rhodotorula graminis (strain WP1)</name>
    <dbReference type="NCBI Taxonomy" id="578459"/>
    <lineage>
        <taxon>Eukaryota</taxon>
        <taxon>Fungi</taxon>
        <taxon>Dikarya</taxon>
        <taxon>Basidiomycota</taxon>
        <taxon>Pucciniomycotina</taxon>
        <taxon>Microbotryomycetes</taxon>
        <taxon>Sporidiobolales</taxon>
        <taxon>Sporidiobolaceae</taxon>
        <taxon>Rhodotorula</taxon>
    </lineage>
</organism>
<reference evidence="2 3" key="1">
    <citation type="journal article" date="2015" name="Front. Microbiol.">
        <title>Genome sequence of the plant growth promoting endophytic yeast Rhodotorula graminis WP1.</title>
        <authorList>
            <person name="Firrincieli A."/>
            <person name="Otillar R."/>
            <person name="Salamov A."/>
            <person name="Schmutz J."/>
            <person name="Khan Z."/>
            <person name="Redman R.S."/>
            <person name="Fleck N.D."/>
            <person name="Lindquist E."/>
            <person name="Grigoriev I.V."/>
            <person name="Doty S.L."/>
        </authorList>
    </citation>
    <scope>NUCLEOTIDE SEQUENCE [LARGE SCALE GENOMIC DNA]</scope>
    <source>
        <strain evidence="2 3">WP1</strain>
    </source>
</reference>
<name>A0A194S8V5_RHOGW</name>
<evidence type="ECO:0000313" key="3">
    <source>
        <dbReference type="Proteomes" id="UP000053890"/>
    </source>
</evidence>
<dbReference type="AlphaFoldDB" id="A0A194S8V5"/>
<dbReference type="Proteomes" id="UP000053890">
    <property type="component" value="Unassembled WGS sequence"/>
</dbReference>
<feature type="region of interest" description="Disordered" evidence="1">
    <location>
        <begin position="762"/>
        <end position="781"/>
    </location>
</feature>
<dbReference type="EMBL" id="KQ474075">
    <property type="protein sequence ID" value="KPV77027.1"/>
    <property type="molecule type" value="Genomic_DNA"/>
</dbReference>
<keyword evidence="3" id="KW-1185">Reference proteome</keyword>
<feature type="region of interest" description="Disordered" evidence="1">
    <location>
        <begin position="452"/>
        <end position="472"/>
    </location>
</feature>
<dbReference type="GeneID" id="28976565"/>
<feature type="compositionally biased region" description="Polar residues" evidence="1">
    <location>
        <begin position="612"/>
        <end position="621"/>
    </location>
</feature>
<accession>A0A194S8V5</accession>
<feature type="compositionally biased region" description="Low complexity" evidence="1">
    <location>
        <begin position="524"/>
        <end position="537"/>
    </location>
</feature>
<gene>
    <name evidence="2" type="ORF">RHOBADRAFT_51992</name>
</gene>
<feature type="compositionally biased region" description="Polar residues" evidence="1">
    <location>
        <begin position="574"/>
        <end position="598"/>
    </location>
</feature>
<proteinExistence type="predicted"/>